<dbReference type="Pfam" id="PF01618">
    <property type="entry name" value="MotA_ExbB"/>
    <property type="match status" value="1"/>
</dbReference>
<evidence type="ECO:0000256" key="4">
    <source>
        <dbReference type="ARBA" id="ARBA00022989"/>
    </source>
</evidence>
<evidence type="ECO:0000313" key="10">
    <source>
        <dbReference type="Proteomes" id="UP000228948"/>
    </source>
</evidence>
<evidence type="ECO:0000256" key="6">
    <source>
        <dbReference type="RuleBase" id="RU004057"/>
    </source>
</evidence>
<dbReference type="Proteomes" id="UP000228948">
    <property type="component" value="Chromosome"/>
</dbReference>
<evidence type="ECO:0000259" key="8">
    <source>
        <dbReference type="Pfam" id="PF01618"/>
    </source>
</evidence>
<evidence type="ECO:0000256" key="1">
    <source>
        <dbReference type="ARBA" id="ARBA00004651"/>
    </source>
</evidence>
<gene>
    <name evidence="9" type="ORF">BG454_07070</name>
</gene>
<dbReference type="STRING" id="441209.GCA_001870665_01193"/>
<dbReference type="GO" id="GO:0017038">
    <property type="term" value="P:protein import"/>
    <property type="evidence" value="ECO:0007669"/>
    <property type="project" value="TreeGrafter"/>
</dbReference>
<dbReference type="EMBL" id="CP024899">
    <property type="protein sequence ID" value="ATX65614.1"/>
    <property type="molecule type" value="Genomic_DNA"/>
</dbReference>
<name>A0A2K8K847_9RHOB</name>
<organism evidence="9 10">
    <name type="scientific">Roseinatronobacter bogoriensis subsp. barguzinensis</name>
    <dbReference type="NCBI Taxonomy" id="441209"/>
    <lineage>
        <taxon>Bacteria</taxon>
        <taxon>Pseudomonadati</taxon>
        <taxon>Pseudomonadota</taxon>
        <taxon>Alphaproteobacteria</taxon>
        <taxon>Rhodobacterales</taxon>
        <taxon>Paracoccaceae</taxon>
        <taxon>Roseinatronobacter</taxon>
    </lineage>
</organism>
<reference evidence="9 10" key="1">
    <citation type="submission" date="2017-11" db="EMBL/GenBank/DDBJ databases">
        <title>Revised Sequence and Annotation of the Rhodobaca barguzinensis strain alga05 Genome.</title>
        <authorList>
            <person name="Kopejtka K."/>
            <person name="Tomasch J.M."/>
            <person name="Bunk B."/>
            <person name="Koblizek M."/>
        </authorList>
    </citation>
    <scope>NUCLEOTIDE SEQUENCE [LARGE SCALE GENOMIC DNA]</scope>
    <source>
        <strain evidence="10">alga05</strain>
    </source>
</reference>
<evidence type="ECO:0000256" key="2">
    <source>
        <dbReference type="ARBA" id="ARBA00022475"/>
    </source>
</evidence>
<dbReference type="AlphaFoldDB" id="A0A2K8K847"/>
<keyword evidence="5 7" id="KW-0472">Membrane</keyword>
<dbReference type="PANTHER" id="PTHR30625">
    <property type="entry name" value="PROTEIN TOLQ"/>
    <property type="match status" value="1"/>
</dbReference>
<dbReference type="RefSeq" id="WP_071480174.1">
    <property type="nucleotide sequence ID" value="NZ_CP024899.1"/>
</dbReference>
<proteinExistence type="inferred from homology"/>
<keyword evidence="4 7" id="KW-1133">Transmembrane helix</keyword>
<feature type="domain" description="MotA/TolQ/ExbB proton channel" evidence="8">
    <location>
        <begin position="86"/>
        <end position="191"/>
    </location>
</feature>
<accession>A0A2K8K847</accession>
<evidence type="ECO:0000256" key="5">
    <source>
        <dbReference type="ARBA" id="ARBA00023136"/>
    </source>
</evidence>
<keyword evidence="10" id="KW-1185">Reference proteome</keyword>
<dbReference type="InterPro" id="IPR002898">
    <property type="entry name" value="MotA_ExbB_proton_chnl"/>
</dbReference>
<evidence type="ECO:0000313" key="9">
    <source>
        <dbReference type="EMBL" id="ATX65614.1"/>
    </source>
</evidence>
<keyword evidence="6" id="KW-0813">Transport</keyword>
<sequence length="223" mass="23006">MTDLLDAVRDFLALGGPVVAILLAMSVLALALVLVKLWQFQRAGVGDHGGLIAALDQADRGATQAALRQVGQARSHLAPLAVLALNATGDTDALRARLTGLAEEAIARLQSGFRLLDSIAQVAPLLGLFGTVLGMITAFQALQEAGANVDPSALAGGIWVALLTTAVGLGVAMPAALVLTWFESRVAREARLAMQIVDVALCRGLAQDTCPMEARTGATLAHA</sequence>
<keyword evidence="3 7" id="KW-0812">Transmembrane</keyword>
<feature type="transmembrane region" description="Helical" evidence="7">
    <location>
        <begin position="12"/>
        <end position="35"/>
    </location>
</feature>
<dbReference type="GO" id="GO:0005886">
    <property type="term" value="C:plasma membrane"/>
    <property type="evidence" value="ECO:0007669"/>
    <property type="project" value="UniProtKB-SubCell"/>
</dbReference>
<feature type="transmembrane region" description="Helical" evidence="7">
    <location>
        <begin position="122"/>
        <end position="142"/>
    </location>
</feature>
<protein>
    <submittedName>
        <fullName evidence="9">MotA/TolQ/ExbB proton channel family protein</fullName>
    </submittedName>
</protein>
<feature type="transmembrane region" description="Helical" evidence="7">
    <location>
        <begin position="154"/>
        <end position="182"/>
    </location>
</feature>
<dbReference type="OrthoDB" id="4045at2"/>
<comment type="subcellular location">
    <subcellularLocation>
        <location evidence="1">Cell membrane</location>
        <topology evidence="1">Multi-pass membrane protein</topology>
    </subcellularLocation>
    <subcellularLocation>
        <location evidence="6">Membrane</location>
        <topology evidence="6">Multi-pass membrane protein</topology>
    </subcellularLocation>
</comment>
<dbReference type="KEGG" id="rbg:BG454_07070"/>
<dbReference type="PANTHER" id="PTHR30625:SF11">
    <property type="entry name" value="MOTA_TOLQ_EXBB PROTON CHANNEL DOMAIN-CONTAINING PROTEIN"/>
    <property type="match status" value="1"/>
</dbReference>
<evidence type="ECO:0000256" key="7">
    <source>
        <dbReference type="SAM" id="Phobius"/>
    </source>
</evidence>
<keyword evidence="2" id="KW-1003">Cell membrane</keyword>
<evidence type="ECO:0000256" key="3">
    <source>
        <dbReference type="ARBA" id="ARBA00022692"/>
    </source>
</evidence>
<keyword evidence="6" id="KW-0653">Protein transport</keyword>
<comment type="similarity">
    <text evidence="6">Belongs to the exbB/tolQ family.</text>
</comment>
<dbReference type="InterPro" id="IPR050790">
    <property type="entry name" value="ExbB/TolQ_transport"/>
</dbReference>